<evidence type="ECO:0000259" key="4">
    <source>
        <dbReference type="SMART" id="SM00475"/>
    </source>
</evidence>
<accession>A0ABT9GM09</accession>
<dbReference type="RefSeq" id="WP_305944173.1">
    <property type="nucleotide sequence ID" value="NZ_JAUZVY010000001.1"/>
</dbReference>
<dbReference type="InterPro" id="IPR020045">
    <property type="entry name" value="DNA_polI_H3TH"/>
</dbReference>
<keyword evidence="6" id="KW-1185">Reference proteome</keyword>
<dbReference type="SUPFAM" id="SSF88723">
    <property type="entry name" value="PIN domain-like"/>
    <property type="match status" value="1"/>
</dbReference>
<dbReference type="InterPro" id="IPR008918">
    <property type="entry name" value="HhH2"/>
</dbReference>
<keyword evidence="3" id="KW-0238">DNA-binding</keyword>
<keyword evidence="5" id="KW-0255">Endonuclease</keyword>
<evidence type="ECO:0000256" key="3">
    <source>
        <dbReference type="ARBA" id="ARBA00023125"/>
    </source>
</evidence>
<dbReference type="InterPro" id="IPR036279">
    <property type="entry name" value="5-3_exonuclease_C_sf"/>
</dbReference>
<dbReference type="Pfam" id="PF01367">
    <property type="entry name" value="5_3_exonuc"/>
    <property type="match status" value="1"/>
</dbReference>
<dbReference type="NCBIfam" id="NF007017">
    <property type="entry name" value="PRK09482.1"/>
    <property type="match status" value="1"/>
</dbReference>
<evidence type="ECO:0000313" key="6">
    <source>
        <dbReference type="Proteomes" id="UP001236258"/>
    </source>
</evidence>
<dbReference type="CDD" id="cd09898">
    <property type="entry name" value="H3TH_53EXO"/>
    <property type="match status" value="1"/>
</dbReference>
<dbReference type="Gene3D" id="3.40.50.1010">
    <property type="entry name" value="5'-nuclease"/>
    <property type="match status" value="1"/>
</dbReference>
<dbReference type="EMBL" id="JAUZVY010000001">
    <property type="protein sequence ID" value="MDP4528005.1"/>
    <property type="molecule type" value="Genomic_DNA"/>
</dbReference>
<protein>
    <submittedName>
        <fullName evidence="5">Flap endonuclease Xni</fullName>
        <ecNumber evidence="5">3.1.-.-</ecNumber>
    </submittedName>
</protein>
<dbReference type="PANTHER" id="PTHR42646:SF2">
    <property type="entry name" value="5'-3' EXONUCLEASE FAMILY PROTEIN"/>
    <property type="match status" value="1"/>
</dbReference>
<dbReference type="Gene3D" id="1.10.150.20">
    <property type="entry name" value="5' to 3' exonuclease, C-terminal subdomain"/>
    <property type="match status" value="1"/>
</dbReference>
<evidence type="ECO:0000256" key="1">
    <source>
        <dbReference type="ARBA" id="ARBA00022722"/>
    </source>
</evidence>
<dbReference type="InterPro" id="IPR029060">
    <property type="entry name" value="PIN-like_dom_sf"/>
</dbReference>
<feature type="domain" description="5'-3' exonuclease" evidence="4">
    <location>
        <begin position="2"/>
        <end position="267"/>
    </location>
</feature>
<dbReference type="Pfam" id="PF02739">
    <property type="entry name" value="5_3_exonuc_N"/>
    <property type="match status" value="1"/>
</dbReference>
<gene>
    <name evidence="5" type="primary">xni</name>
    <name evidence="5" type="ORF">Q3O59_03030</name>
</gene>
<dbReference type="InterPro" id="IPR002421">
    <property type="entry name" value="5-3_exonuclease"/>
</dbReference>
<dbReference type="SMART" id="SM00475">
    <property type="entry name" value="53EXOc"/>
    <property type="match status" value="1"/>
</dbReference>
<proteinExistence type="predicted"/>
<dbReference type="SUPFAM" id="SSF47807">
    <property type="entry name" value="5' to 3' exonuclease, C-terminal subdomain"/>
    <property type="match status" value="1"/>
</dbReference>
<dbReference type="InterPro" id="IPR038969">
    <property type="entry name" value="FEN"/>
</dbReference>
<name>A0ABT9GM09_9GAMM</name>
<sequence length="274" mass="30994">MTHLVLIDAMNLIRRLYAVQERPYQPLPDQLTEATRQQIIQNTTQALDKSLLSIVKHCQPSHLLLVFDSSSSQPTWRHQLYPDYKANRSPMPALLQQALPGLLRHMESSGISSYQQDGFEADDIIASLASKMRQHQQEVTVVSTDKGYFPLLDSGVRLYDHFKREWPDANYVQQKFGVAPNRLIRYWSLVGDSTNHIPGVAGIGPKTAVEILQLGDTFSAIMQHPDCPKAVRSKLAEHKAAIQCFLQLFQPRCDLELGLNLQQLRYPKSEAAHA</sequence>
<dbReference type="SMART" id="SM00279">
    <property type="entry name" value="HhH2"/>
    <property type="match status" value="1"/>
</dbReference>
<dbReference type="GO" id="GO:0004519">
    <property type="term" value="F:endonuclease activity"/>
    <property type="evidence" value="ECO:0007669"/>
    <property type="project" value="UniProtKB-KW"/>
</dbReference>
<comment type="caution">
    <text evidence="5">The sequence shown here is derived from an EMBL/GenBank/DDBJ whole genome shotgun (WGS) entry which is preliminary data.</text>
</comment>
<keyword evidence="1" id="KW-0540">Nuclease</keyword>
<dbReference type="InterPro" id="IPR020046">
    <property type="entry name" value="5-3_exonucl_a-hlix_arch_N"/>
</dbReference>
<keyword evidence="2 5" id="KW-0378">Hydrolase</keyword>
<dbReference type="Proteomes" id="UP001236258">
    <property type="component" value="Unassembled WGS sequence"/>
</dbReference>
<dbReference type="CDD" id="cd09859">
    <property type="entry name" value="PIN_53EXO"/>
    <property type="match status" value="1"/>
</dbReference>
<dbReference type="PANTHER" id="PTHR42646">
    <property type="entry name" value="FLAP ENDONUCLEASE XNI"/>
    <property type="match status" value="1"/>
</dbReference>
<reference evidence="5 6" key="1">
    <citation type="submission" date="2023-08" db="EMBL/GenBank/DDBJ databases">
        <authorList>
            <person name="Joshi A."/>
            <person name="Thite S."/>
        </authorList>
    </citation>
    <scope>NUCLEOTIDE SEQUENCE [LARGE SCALE GENOMIC DNA]</scope>
    <source>
        <strain evidence="5 6">1E1</strain>
    </source>
</reference>
<dbReference type="GO" id="GO:0016787">
    <property type="term" value="F:hydrolase activity"/>
    <property type="evidence" value="ECO:0007669"/>
    <property type="project" value="UniProtKB-KW"/>
</dbReference>
<dbReference type="EC" id="3.1.-.-" evidence="5"/>
<evidence type="ECO:0000313" key="5">
    <source>
        <dbReference type="EMBL" id="MDP4528005.1"/>
    </source>
</evidence>
<evidence type="ECO:0000256" key="2">
    <source>
        <dbReference type="ARBA" id="ARBA00022801"/>
    </source>
</evidence>
<organism evidence="5 6">
    <name type="scientific">Alkalimonas delamerensis</name>
    <dbReference type="NCBI Taxonomy" id="265981"/>
    <lineage>
        <taxon>Bacteria</taxon>
        <taxon>Pseudomonadati</taxon>
        <taxon>Pseudomonadota</taxon>
        <taxon>Gammaproteobacteria</taxon>
        <taxon>Alkalimonas</taxon>
    </lineage>
</organism>